<keyword evidence="3" id="KW-1185">Reference proteome</keyword>
<evidence type="ECO:0000313" key="2">
    <source>
        <dbReference type="EMBL" id="SDY89192.1"/>
    </source>
</evidence>
<dbReference type="GO" id="GO:0005975">
    <property type="term" value="P:carbohydrate metabolic process"/>
    <property type="evidence" value="ECO:0007669"/>
    <property type="project" value="InterPro"/>
</dbReference>
<dbReference type="SUPFAM" id="SSF88713">
    <property type="entry name" value="Glycoside hydrolase/deacetylase"/>
    <property type="match status" value="1"/>
</dbReference>
<evidence type="ECO:0000259" key="1">
    <source>
        <dbReference type="PROSITE" id="PS51677"/>
    </source>
</evidence>
<dbReference type="Pfam" id="PF01522">
    <property type="entry name" value="Polysacc_deac_1"/>
    <property type="match status" value="1"/>
</dbReference>
<dbReference type="EMBL" id="FNOT01000013">
    <property type="protein sequence ID" value="SDY89192.1"/>
    <property type="molecule type" value="Genomic_DNA"/>
</dbReference>
<dbReference type="STRING" id="1137993.SAMN05660209_03993"/>
<evidence type="ECO:0000313" key="3">
    <source>
        <dbReference type="Proteomes" id="UP000198921"/>
    </source>
</evidence>
<name>A0A1H3NJZ0_9ACTN</name>
<dbReference type="CDD" id="cd10917">
    <property type="entry name" value="CE4_NodB_like_6s_7s"/>
    <property type="match status" value="1"/>
</dbReference>
<accession>A0A1H3NJZ0</accession>
<proteinExistence type="predicted"/>
<dbReference type="PROSITE" id="PS51677">
    <property type="entry name" value="NODB"/>
    <property type="match status" value="1"/>
</dbReference>
<reference evidence="3" key="1">
    <citation type="submission" date="2016-10" db="EMBL/GenBank/DDBJ databases">
        <authorList>
            <person name="Varghese N."/>
            <person name="Submissions S."/>
        </authorList>
    </citation>
    <scope>NUCLEOTIDE SEQUENCE [LARGE SCALE GENOMIC DNA]</scope>
    <source>
        <strain evidence="3">DSM 45422</strain>
    </source>
</reference>
<dbReference type="OrthoDB" id="9763050at2"/>
<gene>
    <name evidence="2" type="ORF">SAMN05660209_03993</name>
</gene>
<dbReference type="Gene3D" id="3.20.20.370">
    <property type="entry name" value="Glycoside hydrolase/deacetylase"/>
    <property type="match status" value="1"/>
</dbReference>
<dbReference type="GO" id="GO:0016810">
    <property type="term" value="F:hydrolase activity, acting on carbon-nitrogen (but not peptide) bonds"/>
    <property type="evidence" value="ECO:0007669"/>
    <property type="project" value="InterPro"/>
</dbReference>
<sequence>MERRRFLLFLAAGLAGTAVGRGTVGLVDPTRAPVSTAAAAEPVEPVAAARLPARVLPAPAGVVDRLPGDGTSLALTLDDGTSSKVVGSLCRFARDSGVRLTFFPNGRYSSWEDNGDELQPLIDSGQVAMGNHTWSHLDLTTLSEDQIAEEIGRNRDWIESTFGVRTPFMRPPFGAHDARVRRISAELGHPTVVMWNSTLEDNRLLTAAELVDAADRWFAAQAIVVGHANQVTITKVYDELLELIAERGLQTVTLADVWGTGLGGVRTASGSAGVV</sequence>
<dbReference type="AlphaFoldDB" id="A0A1H3NJZ0"/>
<organism evidence="2 3">
    <name type="scientific">Geodermatophilus africanus</name>
    <dbReference type="NCBI Taxonomy" id="1137993"/>
    <lineage>
        <taxon>Bacteria</taxon>
        <taxon>Bacillati</taxon>
        <taxon>Actinomycetota</taxon>
        <taxon>Actinomycetes</taxon>
        <taxon>Geodermatophilales</taxon>
        <taxon>Geodermatophilaceae</taxon>
        <taxon>Geodermatophilus</taxon>
    </lineage>
</organism>
<feature type="domain" description="NodB homology" evidence="1">
    <location>
        <begin position="71"/>
        <end position="252"/>
    </location>
</feature>
<dbReference type="InterPro" id="IPR002509">
    <property type="entry name" value="NODB_dom"/>
</dbReference>
<dbReference type="Proteomes" id="UP000198921">
    <property type="component" value="Unassembled WGS sequence"/>
</dbReference>
<protein>
    <submittedName>
        <fullName evidence="2">Peptidoglycan/xylan/chitin deacetylase, PgdA/CDA1 family</fullName>
    </submittedName>
</protein>
<dbReference type="RefSeq" id="WP_091160171.1">
    <property type="nucleotide sequence ID" value="NZ_FNOT01000013.1"/>
</dbReference>
<dbReference type="InterPro" id="IPR050248">
    <property type="entry name" value="Polysacc_deacetylase_ArnD"/>
</dbReference>
<dbReference type="PANTHER" id="PTHR10587">
    <property type="entry name" value="GLYCOSYL TRANSFERASE-RELATED"/>
    <property type="match status" value="1"/>
</dbReference>
<dbReference type="InterPro" id="IPR011330">
    <property type="entry name" value="Glyco_hydro/deAcase_b/a-brl"/>
</dbReference>